<dbReference type="CDD" id="cd06813">
    <property type="entry name" value="PLPDE_III_DSD_D-TA_like_2"/>
    <property type="match status" value="1"/>
</dbReference>
<sequence length="435" mass="46695">MADGSVRRQSFYKEAAHSGSQTVGRAGRQRRHAAVNGVALPDYATLAAALEGQSLPAAVLDLDRLEANAMAMLRRAGRLPIRLGSKSIRCTAVMKHVQALDARFQGLLCYSAREAAWLATQGFDDLLVAYPTVIEADLIAAAEAVRGGVTVTLMIDDARQIDIAQRVAHEHGVCLPLAIDIDMSSDFPGLYFGVRRSPVKNAEQAVLLARRIAASNGTLRLRGVMGYEGQIAGLQDAVPGQRIKNQLVRWFKKRSIPELTQRRQAVVDALYAAGFTLEFVNGGGTGSLESTASDRSVTEAAAGSGLYSPTLFDHFGHFRHAPSLYFALPVVRQPLPDVVTCSGGGYIASGPTGPDRVPQPFLPDGLKLLPLEGAGEVQTPVQVPDGVSLPLGAPVFFRHAKAGELCERFERVLLLRGGRIVGEEPTYRGQGQCFF</sequence>
<keyword evidence="3" id="KW-1185">Reference proteome</keyword>
<dbReference type="SUPFAM" id="SSF51419">
    <property type="entry name" value="PLP-binding barrel"/>
    <property type="match status" value="1"/>
</dbReference>
<dbReference type="GO" id="GO:0036088">
    <property type="term" value="P:D-serine catabolic process"/>
    <property type="evidence" value="ECO:0007669"/>
    <property type="project" value="TreeGrafter"/>
</dbReference>
<protein>
    <submittedName>
        <fullName evidence="2">Amino acid deaminase/aldolase</fullName>
    </submittedName>
</protein>
<reference evidence="2" key="1">
    <citation type="submission" date="2020-03" db="EMBL/GenBank/DDBJ databases">
        <title>Solimonas marina sp. nov., isolated from deep seawater of the Pacific Ocean.</title>
        <authorList>
            <person name="Liu X."/>
            <person name="Lai Q."/>
            <person name="Sun F."/>
            <person name="Gai Y."/>
            <person name="Li G."/>
            <person name="Shao Z."/>
        </authorList>
    </citation>
    <scope>NUCLEOTIDE SEQUENCE</scope>
    <source>
        <strain evidence="2">C16B3</strain>
    </source>
</reference>
<dbReference type="Pfam" id="PF01168">
    <property type="entry name" value="Ala_racemase_N"/>
    <property type="match status" value="1"/>
</dbReference>
<feature type="domain" description="Alanine racemase N-terminal" evidence="1">
    <location>
        <begin position="61"/>
        <end position="307"/>
    </location>
</feature>
<evidence type="ECO:0000259" key="1">
    <source>
        <dbReference type="Pfam" id="PF01168"/>
    </source>
</evidence>
<dbReference type="InterPro" id="IPR001608">
    <property type="entry name" value="Ala_racemase_N"/>
</dbReference>
<dbReference type="Gene3D" id="3.20.20.10">
    <property type="entry name" value="Alanine racemase"/>
    <property type="match status" value="1"/>
</dbReference>
<evidence type="ECO:0000313" key="3">
    <source>
        <dbReference type="Proteomes" id="UP000653472"/>
    </source>
</evidence>
<dbReference type="InterPro" id="IPR051466">
    <property type="entry name" value="D-amino_acid_metab_enzyme"/>
</dbReference>
<dbReference type="Proteomes" id="UP000653472">
    <property type="component" value="Unassembled WGS sequence"/>
</dbReference>
<organism evidence="2 3">
    <name type="scientific">Solimonas marina</name>
    <dbReference type="NCBI Taxonomy" id="2714601"/>
    <lineage>
        <taxon>Bacteria</taxon>
        <taxon>Pseudomonadati</taxon>
        <taxon>Pseudomonadota</taxon>
        <taxon>Gammaproteobacteria</taxon>
        <taxon>Nevskiales</taxon>
        <taxon>Nevskiaceae</taxon>
        <taxon>Solimonas</taxon>
    </lineage>
</organism>
<dbReference type="InterPro" id="IPR029066">
    <property type="entry name" value="PLP-binding_barrel"/>
</dbReference>
<evidence type="ECO:0000313" key="2">
    <source>
        <dbReference type="EMBL" id="NKF24256.1"/>
    </source>
</evidence>
<dbReference type="PANTHER" id="PTHR28004:SF2">
    <property type="entry name" value="D-SERINE DEHYDRATASE"/>
    <property type="match status" value="1"/>
</dbReference>
<gene>
    <name evidence="2" type="ORF">G7Y82_18240</name>
</gene>
<proteinExistence type="predicted"/>
<dbReference type="AlphaFoldDB" id="A0A969WFA3"/>
<accession>A0A969WFA3</accession>
<dbReference type="PANTHER" id="PTHR28004">
    <property type="entry name" value="ZGC:162816-RELATED"/>
    <property type="match status" value="1"/>
</dbReference>
<comment type="caution">
    <text evidence="2">The sequence shown here is derived from an EMBL/GenBank/DDBJ whole genome shotgun (WGS) entry which is preliminary data.</text>
</comment>
<dbReference type="GO" id="GO:0008721">
    <property type="term" value="F:D-serine ammonia-lyase activity"/>
    <property type="evidence" value="ECO:0007669"/>
    <property type="project" value="TreeGrafter"/>
</dbReference>
<name>A0A969WFA3_9GAMM</name>
<dbReference type="EMBL" id="JAAVXB010000013">
    <property type="protein sequence ID" value="NKF24256.1"/>
    <property type="molecule type" value="Genomic_DNA"/>
</dbReference>